<name>A0ABP9VH64_9DEIO</name>
<reference evidence="3 4" key="1">
    <citation type="submission" date="2024-02" db="EMBL/GenBank/DDBJ databases">
        <title>Deinococcus xinjiangensis NBRC 107630.</title>
        <authorList>
            <person name="Ichikawa N."/>
            <person name="Katano-Makiyama Y."/>
            <person name="Hidaka K."/>
        </authorList>
    </citation>
    <scope>NUCLEOTIDE SEQUENCE [LARGE SCALE GENOMIC DNA]</scope>
    <source>
        <strain evidence="3 4">NBRC 107630</strain>
    </source>
</reference>
<feature type="chain" id="PRO_5046848589" description="GerMN domain-containing protein" evidence="1">
    <location>
        <begin position="26"/>
        <end position="185"/>
    </location>
</feature>
<keyword evidence="4" id="KW-1185">Reference proteome</keyword>
<dbReference type="InterPro" id="IPR019606">
    <property type="entry name" value="GerMN"/>
</dbReference>
<organism evidence="3 4">
    <name type="scientific">Deinococcus xinjiangensis</name>
    <dbReference type="NCBI Taxonomy" id="457454"/>
    <lineage>
        <taxon>Bacteria</taxon>
        <taxon>Thermotogati</taxon>
        <taxon>Deinococcota</taxon>
        <taxon>Deinococci</taxon>
        <taxon>Deinococcales</taxon>
        <taxon>Deinococcaceae</taxon>
        <taxon>Deinococcus</taxon>
    </lineage>
</organism>
<dbReference type="RefSeq" id="WP_353543020.1">
    <property type="nucleotide sequence ID" value="NZ_BAABRN010000036.1"/>
</dbReference>
<dbReference type="Proteomes" id="UP001458946">
    <property type="component" value="Unassembled WGS sequence"/>
</dbReference>
<dbReference type="EMBL" id="BAABRN010000036">
    <property type="protein sequence ID" value="GAA5503047.1"/>
    <property type="molecule type" value="Genomic_DNA"/>
</dbReference>
<evidence type="ECO:0000256" key="1">
    <source>
        <dbReference type="SAM" id="SignalP"/>
    </source>
</evidence>
<proteinExistence type="predicted"/>
<dbReference type="SMART" id="SM00909">
    <property type="entry name" value="Germane"/>
    <property type="match status" value="1"/>
</dbReference>
<accession>A0ABP9VH64</accession>
<protein>
    <recommendedName>
        <fullName evidence="2">GerMN domain-containing protein</fullName>
    </recommendedName>
</protein>
<dbReference type="Pfam" id="PF10646">
    <property type="entry name" value="Germane"/>
    <property type="match status" value="1"/>
</dbReference>
<keyword evidence="1" id="KW-0732">Signal</keyword>
<evidence type="ECO:0000259" key="2">
    <source>
        <dbReference type="SMART" id="SM00909"/>
    </source>
</evidence>
<feature type="domain" description="GerMN" evidence="2">
    <location>
        <begin position="81"/>
        <end position="169"/>
    </location>
</feature>
<evidence type="ECO:0000313" key="3">
    <source>
        <dbReference type="EMBL" id="GAA5503047.1"/>
    </source>
</evidence>
<evidence type="ECO:0000313" key="4">
    <source>
        <dbReference type="Proteomes" id="UP001458946"/>
    </source>
</evidence>
<sequence>MIALKKLFSLFNVMALLLLVAAAYAYQVVQKPQATPQPPKLEMAALHPVKVTVYYSDPQVQNMKAVARTVQVTEEDVGTMAQAVANAWAQGPNGAATGVLPVVPAGTPAPRVYVRGLHYYVDLPTAYTKLNYGTSGERMLLCTLTRTLLEKRGQDVTFLVDGASKESLGHLDLNDAFTRQDCQDQ</sequence>
<comment type="caution">
    <text evidence="3">The sequence shown here is derived from an EMBL/GenBank/DDBJ whole genome shotgun (WGS) entry which is preliminary data.</text>
</comment>
<feature type="signal peptide" evidence="1">
    <location>
        <begin position="1"/>
        <end position="25"/>
    </location>
</feature>
<gene>
    <name evidence="3" type="ORF">Dxin01_02796</name>
</gene>